<dbReference type="CDD" id="cd09935">
    <property type="entry name" value="SH2_ABL"/>
    <property type="match status" value="1"/>
</dbReference>
<dbReference type="PRINTS" id="PR00109">
    <property type="entry name" value="TYRKINASE"/>
</dbReference>
<dbReference type="FunFam" id="1.10.510.10:FF:000554">
    <property type="entry name" value="Predicted protein"/>
    <property type="match status" value="1"/>
</dbReference>
<keyword evidence="8 15" id="KW-0067">ATP-binding</keyword>
<dbReference type="Pfam" id="PF00017">
    <property type="entry name" value="SH2"/>
    <property type="match status" value="1"/>
</dbReference>
<evidence type="ECO:0000256" key="14">
    <source>
        <dbReference type="PROSITE-ProRule" id="PRU00192"/>
    </source>
</evidence>
<keyword evidence="10" id="KW-0496">Mitochondrion</keyword>
<comment type="subcellular location">
    <subcellularLocation>
        <location evidence="1">Mitochondrion</location>
    </subcellularLocation>
</comment>
<dbReference type="Proteomes" id="UP000663873">
    <property type="component" value="Unassembled WGS sequence"/>
</dbReference>
<dbReference type="InterPro" id="IPR000980">
    <property type="entry name" value="SH2"/>
</dbReference>
<dbReference type="SMART" id="SM00220">
    <property type="entry name" value="S_TKc"/>
    <property type="match status" value="1"/>
</dbReference>
<organism evidence="21 22">
    <name type="scientific">Rotaria socialis</name>
    <dbReference type="NCBI Taxonomy" id="392032"/>
    <lineage>
        <taxon>Eukaryota</taxon>
        <taxon>Metazoa</taxon>
        <taxon>Spiralia</taxon>
        <taxon>Gnathifera</taxon>
        <taxon>Rotifera</taxon>
        <taxon>Eurotatoria</taxon>
        <taxon>Bdelloidea</taxon>
        <taxon>Philodinida</taxon>
        <taxon>Philodinidae</taxon>
        <taxon>Rotaria</taxon>
    </lineage>
</organism>
<evidence type="ECO:0000256" key="8">
    <source>
        <dbReference type="ARBA" id="ARBA00022840"/>
    </source>
</evidence>
<dbReference type="SMART" id="SM00252">
    <property type="entry name" value="SH2"/>
    <property type="match status" value="1"/>
</dbReference>
<dbReference type="SMART" id="SM00326">
    <property type="entry name" value="SH3"/>
    <property type="match status" value="1"/>
</dbReference>
<dbReference type="SMART" id="SM00219">
    <property type="entry name" value="TyrKc"/>
    <property type="match status" value="1"/>
</dbReference>
<feature type="region of interest" description="Disordered" evidence="17">
    <location>
        <begin position="1"/>
        <end position="22"/>
    </location>
</feature>
<evidence type="ECO:0000256" key="7">
    <source>
        <dbReference type="ARBA" id="ARBA00022777"/>
    </source>
</evidence>
<keyword evidence="5 16" id="KW-0808">Transferase</keyword>
<dbReference type="PROSITE" id="PS00107">
    <property type="entry name" value="PROTEIN_KINASE_ATP"/>
    <property type="match status" value="1"/>
</dbReference>
<evidence type="ECO:0000256" key="1">
    <source>
        <dbReference type="ARBA" id="ARBA00004173"/>
    </source>
</evidence>
<dbReference type="InterPro" id="IPR000719">
    <property type="entry name" value="Prot_kinase_dom"/>
</dbReference>
<dbReference type="SUPFAM" id="SSF55874">
    <property type="entry name" value="ATPase domain of HSP90 chaperone/DNA topoisomerase II/histidine kinase"/>
    <property type="match status" value="1"/>
</dbReference>
<dbReference type="InterPro" id="IPR011009">
    <property type="entry name" value="Kinase-like_dom_sf"/>
</dbReference>
<dbReference type="InterPro" id="IPR035837">
    <property type="entry name" value="ABL_SH2"/>
</dbReference>
<dbReference type="InterPro" id="IPR036890">
    <property type="entry name" value="HATPase_C_sf"/>
</dbReference>
<dbReference type="GO" id="GO:0005739">
    <property type="term" value="C:mitochondrion"/>
    <property type="evidence" value="ECO:0007669"/>
    <property type="project" value="UniProtKB-SubCell"/>
</dbReference>
<dbReference type="InterPro" id="IPR036784">
    <property type="entry name" value="AK/P_DHK_N_sf"/>
</dbReference>
<dbReference type="Gene3D" id="3.30.200.20">
    <property type="entry name" value="Phosphorylase Kinase, domain 1"/>
    <property type="match status" value="1"/>
</dbReference>
<name>A0A820CEI5_9BILA</name>
<protein>
    <recommendedName>
        <fullName evidence="16">Tyrosine-protein kinase</fullName>
        <ecNumber evidence="16">2.7.10.2</ecNumber>
    </recommendedName>
</protein>
<dbReference type="FunFam" id="3.30.200.20:FF:000037">
    <property type="entry name" value="Tyrosine-protein kinase"/>
    <property type="match status" value="1"/>
</dbReference>
<evidence type="ECO:0000256" key="2">
    <source>
        <dbReference type="ARBA" id="ARBA00006155"/>
    </source>
</evidence>
<proteinExistence type="inferred from homology"/>
<dbReference type="Gene3D" id="2.30.30.40">
    <property type="entry name" value="SH3 Domains"/>
    <property type="match status" value="1"/>
</dbReference>
<keyword evidence="6 15" id="KW-0547">Nucleotide-binding</keyword>
<evidence type="ECO:0000256" key="3">
    <source>
        <dbReference type="ARBA" id="ARBA00022443"/>
    </source>
</evidence>
<dbReference type="InterPro" id="IPR008266">
    <property type="entry name" value="Tyr_kinase_AS"/>
</dbReference>
<dbReference type="Pfam" id="PF07714">
    <property type="entry name" value="PK_Tyr_Ser-Thr"/>
    <property type="match status" value="1"/>
</dbReference>
<evidence type="ECO:0000259" key="19">
    <source>
        <dbReference type="PROSITE" id="PS50002"/>
    </source>
</evidence>
<evidence type="ECO:0000256" key="10">
    <source>
        <dbReference type="ARBA" id="ARBA00023128"/>
    </source>
</evidence>
<dbReference type="InterPro" id="IPR036028">
    <property type="entry name" value="SH3-like_dom_sf"/>
</dbReference>
<evidence type="ECO:0000256" key="4">
    <source>
        <dbReference type="ARBA" id="ARBA00022553"/>
    </source>
</evidence>
<feature type="domain" description="SH2" evidence="18">
    <location>
        <begin position="202"/>
        <end position="292"/>
    </location>
</feature>
<evidence type="ECO:0000256" key="9">
    <source>
        <dbReference type="ARBA" id="ARBA00022999"/>
    </source>
</evidence>
<dbReference type="InterPro" id="IPR050198">
    <property type="entry name" value="Non-receptor_tyrosine_kinases"/>
</dbReference>
<comment type="catalytic activity">
    <reaction evidence="12 16">
        <text>L-tyrosyl-[protein] + ATP = O-phospho-L-tyrosyl-[protein] + ADP + H(+)</text>
        <dbReference type="Rhea" id="RHEA:10596"/>
        <dbReference type="Rhea" id="RHEA-COMP:10136"/>
        <dbReference type="Rhea" id="RHEA-COMP:20101"/>
        <dbReference type="ChEBI" id="CHEBI:15378"/>
        <dbReference type="ChEBI" id="CHEBI:30616"/>
        <dbReference type="ChEBI" id="CHEBI:46858"/>
        <dbReference type="ChEBI" id="CHEBI:61978"/>
        <dbReference type="ChEBI" id="CHEBI:456216"/>
        <dbReference type="EC" id="2.7.10.2"/>
    </reaction>
</comment>
<dbReference type="Pfam" id="PF00018">
    <property type="entry name" value="SH3_1"/>
    <property type="match status" value="1"/>
</dbReference>
<dbReference type="PRINTS" id="PR00401">
    <property type="entry name" value="SH2DOMAIN"/>
</dbReference>
<keyword evidence="7 16" id="KW-0418">Kinase</keyword>
<dbReference type="PANTHER" id="PTHR24418">
    <property type="entry name" value="TYROSINE-PROTEIN KINASE"/>
    <property type="match status" value="1"/>
</dbReference>
<evidence type="ECO:0000256" key="16">
    <source>
        <dbReference type="RuleBase" id="RU362096"/>
    </source>
</evidence>
<dbReference type="InterPro" id="IPR036860">
    <property type="entry name" value="SH2_dom_sf"/>
</dbReference>
<dbReference type="Gene3D" id="1.10.510.10">
    <property type="entry name" value="Transferase(Phosphotransferase) domain 1"/>
    <property type="match status" value="1"/>
</dbReference>
<dbReference type="Gene3D" id="1.20.140.20">
    <property type="entry name" value="Alpha-ketoacid/pyruvate dehydrogenase kinase, N-terminal domain"/>
    <property type="match status" value="1"/>
</dbReference>
<evidence type="ECO:0000256" key="17">
    <source>
        <dbReference type="SAM" id="MobiDB-lite"/>
    </source>
</evidence>
<dbReference type="InterPro" id="IPR017441">
    <property type="entry name" value="Protein_kinase_ATP_BS"/>
</dbReference>
<dbReference type="SUPFAM" id="SSF69012">
    <property type="entry name" value="alpha-ketoacid dehydrogenase kinase, N-terminal domain"/>
    <property type="match status" value="1"/>
</dbReference>
<comment type="caution">
    <text evidence="21">The sequence shown here is derived from an EMBL/GenBank/DDBJ whole genome shotgun (WGS) entry which is preliminary data.</text>
</comment>
<dbReference type="PROSITE" id="PS00109">
    <property type="entry name" value="PROTEIN_KINASE_TYR"/>
    <property type="match status" value="1"/>
</dbReference>
<dbReference type="PROSITE" id="PS50002">
    <property type="entry name" value="SH3"/>
    <property type="match status" value="1"/>
</dbReference>
<dbReference type="InterPro" id="IPR018955">
    <property type="entry name" value="BCDHK/PDK_N"/>
</dbReference>
<feature type="compositionally biased region" description="Polar residues" evidence="17">
    <location>
        <begin position="648"/>
        <end position="671"/>
    </location>
</feature>
<dbReference type="SUPFAM" id="SSF50044">
    <property type="entry name" value="SH3-domain"/>
    <property type="match status" value="1"/>
</dbReference>
<dbReference type="InterPro" id="IPR001245">
    <property type="entry name" value="Ser-Thr/Tyr_kinase_cat_dom"/>
</dbReference>
<dbReference type="PROSITE" id="PS50011">
    <property type="entry name" value="PROTEIN_KINASE_DOM"/>
    <property type="match status" value="1"/>
</dbReference>
<evidence type="ECO:0000256" key="15">
    <source>
        <dbReference type="PROSITE-ProRule" id="PRU10141"/>
    </source>
</evidence>
<dbReference type="Gene3D" id="3.30.505.10">
    <property type="entry name" value="SH2 domain"/>
    <property type="match status" value="1"/>
</dbReference>
<dbReference type="FunFam" id="3.30.505.10:FF:000004">
    <property type="entry name" value="Tyrosine-protein kinase"/>
    <property type="match status" value="1"/>
</dbReference>
<dbReference type="EC" id="2.7.10.2" evidence="16"/>
<keyword evidence="9 13" id="KW-0727">SH2 domain</keyword>
<evidence type="ECO:0000256" key="12">
    <source>
        <dbReference type="ARBA" id="ARBA00051245"/>
    </source>
</evidence>
<dbReference type="PROSITE" id="PS50001">
    <property type="entry name" value="SH2"/>
    <property type="match status" value="1"/>
</dbReference>
<evidence type="ECO:0000259" key="20">
    <source>
        <dbReference type="PROSITE" id="PS50011"/>
    </source>
</evidence>
<dbReference type="InterPro" id="IPR020635">
    <property type="entry name" value="Tyr_kinase_cat_dom"/>
</dbReference>
<evidence type="ECO:0000259" key="18">
    <source>
        <dbReference type="PROSITE" id="PS50001"/>
    </source>
</evidence>
<feature type="compositionally biased region" description="Polar residues" evidence="17">
    <location>
        <begin position="689"/>
        <end position="725"/>
    </location>
</feature>
<comment type="similarity">
    <text evidence="16">Belongs to the protein kinase superfamily. Tyr protein kinase family.</text>
</comment>
<dbReference type="Pfam" id="PF10436">
    <property type="entry name" value="BCDHK_Adom3"/>
    <property type="match status" value="1"/>
</dbReference>
<feature type="compositionally biased region" description="Low complexity" evidence="17">
    <location>
        <begin position="763"/>
        <end position="781"/>
    </location>
</feature>
<evidence type="ECO:0000256" key="13">
    <source>
        <dbReference type="PROSITE-ProRule" id="PRU00191"/>
    </source>
</evidence>
<reference evidence="21" key="1">
    <citation type="submission" date="2021-02" db="EMBL/GenBank/DDBJ databases">
        <authorList>
            <person name="Nowell W R."/>
        </authorList>
    </citation>
    <scope>NUCLEOTIDE SEQUENCE</scope>
</reference>
<gene>
    <name evidence="21" type="ORF">UJA718_LOCUS7345</name>
</gene>
<feature type="domain" description="SH3" evidence="19">
    <location>
        <begin position="134"/>
        <end position="196"/>
    </location>
</feature>
<keyword evidence="4" id="KW-0597">Phosphoprotein</keyword>
<dbReference type="InterPro" id="IPR001452">
    <property type="entry name" value="SH3_domain"/>
</dbReference>
<evidence type="ECO:0000256" key="11">
    <source>
        <dbReference type="ARBA" id="ARBA00023137"/>
    </source>
</evidence>
<dbReference type="SUPFAM" id="SSF56112">
    <property type="entry name" value="Protein kinase-like (PK-like)"/>
    <property type="match status" value="1"/>
</dbReference>
<feature type="domain" description="Protein kinase" evidence="20">
    <location>
        <begin position="315"/>
        <end position="566"/>
    </location>
</feature>
<keyword evidence="11 16" id="KW-0829">Tyrosine-protein kinase</keyword>
<evidence type="ECO:0000313" key="22">
    <source>
        <dbReference type="Proteomes" id="UP000663873"/>
    </source>
</evidence>
<dbReference type="InterPro" id="IPR003594">
    <property type="entry name" value="HATPase_dom"/>
</dbReference>
<comment type="similarity">
    <text evidence="2">Belongs to the PDK/BCKDK protein kinase family.</text>
</comment>
<dbReference type="EMBL" id="CAJOBP010000734">
    <property type="protein sequence ID" value="CAF4214447.1"/>
    <property type="molecule type" value="Genomic_DNA"/>
</dbReference>
<keyword evidence="3 14" id="KW-0728">SH3 domain</keyword>
<keyword evidence="22" id="KW-1185">Reference proteome</keyword>
<feature type="compositionally biased region" description="Polar residues" evidence="17">
    <location>
        <begin position="1"/>
        <end position="17"/>
    </location>
</feature>
<accession>A0A820CEI5</accession>
<dbReference type="SUPFAM" id="SSF55550">
    <property type="entry name" value="SH2 domain"/>
    <property type="match status" value="1"/>
</dbReference>
<dbReference type="GO" id="GO:0005524">
    <property type="term" value="F:ATP binding"/>
    <property type="evidence" value="ECO:0007669"/>
    <property type="project" value="UniProtKB-UniRule"/>
</dbReference>
<evidence type="ECO:0000313" key="21">
    <source>
        <dbReference type="EMBL" id="CAF4214447.1"/>
    </source>
</evidence>
<dbReference type="Gene3D" id="3.30.565.10">
    <property type="entry name" value="Histidine kinase-like ATPase, C-terminal domain"/>
    <property type="match status" value="1"/>
</dbReference>
<evidence type="ECO:0000256" key="5">
    <source>
        <dbReference type="ARBA" id="ARBA00022679"/>
    </source>
</evidence>
<evidence type="ECO:0000256" key="6">
    <source>
        <dbReference type="ARBA" id="ARBA00022741"/>
    </source>
</evidence>
<dbReference type="Pfam" id="PF02518">
    <property type="entry name" value="HATPase_c"/>
    <property type="match status" value="1"/>
</dbReference>
<feature type="region of interest" description="Disordered" evidence="17">
    <location>
        <begin position="590"/>
        <end position="831"/>
    </location>
</feature>
<feature type="binding site" evidence="15">
    <location>
        <position position="344"/>
    </location>
    <ligand>
        <name>ATP</name>
        <dbReference type="ChEBI" id="CHEBI:30616"/>
    </ligand>
</feature>
<dbReference type="GO" id="GO:0004715">
    <property type="term" value="F:non-membrane spanning protein tyrosine kinase activity"/>
    <property type="evidence" value="ECO:0007669"/>
    <property type="project" value="UniProtKB-EC"/>
</dbReference>
<sequence length="1359" mass="154030">MGNQSIKDSSTRGSPNLKSRRSLSKPFLNLSGSHTESPLISTSSLATQHTNVDDISIHSQGSFRSTPCGTLAHIQSQQNTNGNLDCLTAEKRWLSRELLLTQSDTASTSFLGNNNNNSLTSTNCPLHHHRSNVTNDGIYIACLPFNASDDKQLSLAVGEHLTIINYHDRNQDWVEVRNSQGQIGWVPQVFIKPLSSLDRHSWFHGKVSRCEAEYLLTQGINGSFLVRDSETVPGQLSISLRYDGRIYHYRINTDENGQYYVSTELRFATLQQLIHHHSITTDGLVHLLLYPINKHKIQPALFKIDDKWEIPRSEIAMKQKLGGGQYGEVYEALWKRYNKVVAVKTLKETMSLQDFLEEADVMKDLKHPNLVQLLGICTLEPPYYIITEFMPHGCLLDYLKRRPRTELTSTVLMYMAGQVASAMTYLEAKNFIHRDLAARNCLVGDNHVVKVGDFGLARLVKCEDHYTAKHGAKFPIKWTAPEGLERNQFSTKSDVWSFSILLWEIATYGASPYPKIELCQVFDHLRSGNRMERPPGCPLDVYNLMQKCWRWNPDERPTFKEIHAELESMTTVGFNTQENGATKILSANEYCSNGNRPRTGPSLPPPRPPARTCSFSSVTSPPPPPPPATAHQSILARFLPSPRPKMPTDQQPQQSTITEESHEQTLPTIIHQQPLRDRPRNINPEARLSTFSKKQTPVPITTPLPNSFSTTTFAGHNHSSTTTNGIEPLNNVVCDSVQRSTPTSKSNRDGSIKLKSNKKASKAKSNVSIDSLTSSSSTNLTEAKTPEHQNSSSTSSSTTPEFCRIHLRQTVNVSNSKNSTESESTSESVPSSVGMAIRLFSEYASSRCQDTKMNPTMTSSGNEQSTDIVRSLLETVQLLIKYIRQIQKNRQSKFIMSNSTMTIDDNEIINGKNLSTTPTTITLVNDLNLFGDRCLELSKTISPQVAFKLREHIQNIKDTSKPLFDNDDNLVKQFSKFSSHDELIEYSQRPIDYCYANRMIETCSSTHATPFCLIKSAEDLHNQLLVRIAHCISYFQSLPFLPAANPTLLSLHDRYLKLFESLANFHAIRTDQDEEKFFNFINMFMLQNNDIIGQLSIGCREAQKNFKSYKIMKEFLDNVLQSRLSMRLLSDHYLELHKQLRNNISNKNWCGAICLDFSPAKIVQQCLDDVSSICFDTYSVVPHVKIENLMTKPIPYFPYVVEYILRELLKNSMRAVVEYNKVLLGNMQHVKKYFEERRDDVLCKVLITSDPDDEHFTIAIQDEGGGIDETNEKLFRYMFTGDIKKEEEEEEETDVIADFQERIIQSNKQMYGHGIGLPICRLYAEFFGGSLTLRQVSRVGVDVYLRLGFIHTNSERIKI</sequence>
<feature type="compositionally biased region" description="Low complexity" evidence="17">
    <location>
        <begin position="810"/>
        <end position="831"/>
    </location>
</feature>